<gene>
    <name evidence="1" type="ORF">K7X08_033607</name>
</gene>
<protein>
    <submittedName>
        <fullName evidence="1">Uncharacterized protein</fullName>
    </submittedName>
</protein>
<organism evidence="1 2">
    <name type="scientific">Anisodus acutangulus</name>
    <dbReference type="NCBI Taxonomy" id="402998"/>
    <lineage>
        <taxon>Eukaryota</taxon>
        <taxon>Viridiplantae</taxon>
        <taxon>Streptophyta</taxon>
        <taxon>Embryophyta</taxon>
        <taxon>Tracheophyta</taxon>
        <taxon>Spermatophyta</taxon>
        <taxon>Magnoliopsida</taxon>
        <taxon>eudicotyledons</taxon>
        <taxon>Gunneridae</taxon>
        <taxon>Pentapetalae</taxon>
        <taxon>asterids</taxon>
        <taxon>lamiids</taxon>
        <taxon>Solanales</taxon>
        <taxon>Solanaceae</taxon>
        <taxon>Solanoideae</taxon>
        <taxon>Hyoscyameae</taxon>
        <taxon>Anisodus</taxon>
    </lineage>
</organism>
<accession>A0A9Q1RA96</accession>
<dbReference type="GO" id="GO:0005881">
    <property type="term" value="C:cytoplasmic microtubule"/>
    <property type="evidence" value="ECO:0007669"/>
    <property type="project" value="TreeGrafter"/>
</dbReference>
<sequence>MNYIRKFELLIPPSIAFPLIFVANIDEIHKGKPVVLIEPILNGDGKVNSGAEMGSSEVEYIESENLKDVQDVDMTLKTLLTGLDSKDWVLVCEALNDVRCLSMFHREAMLDMLENVISLIVKSLKNPRMLLTQWIRSCSTSAEIFTRQAICIVPRLGVDGIKGYGIEKLIQLDSSQLSDQLPESREAARALLLELQNVYEKTLDMTPTEVPSSSEARFPFILYIPVNTSKGVSPKIKELVQLNVQFVWIISRATAGGSISGGESSRYSESGRQELNAETAELAEMILSPESGNPVNRLSFEMRANHTRSTVQNSEQLSIVSIDGHITSEVNENISETSNDLRVSQEEVVHTSTENSTELRATQPIESIHLVHEETLQSREPQTAQLLADQS</sequence>
<dbReference type="GO" id="GO:0000226">
    <property type="term" value="P:microtubule cytoskeleton organization"/>
    <property type="evidence" value="ECO:0007669"/>
    <property type="project" value="TreeGrafter"/>
</dbReference>
<reference evidence="2" key="1">
    <citation type="journal article" date="2023" name="Proc. Natl. Acad. Sci. U.S.A.">
        <title>Genomic and structural basis for evolution of tropane alkaloid biosynthesis.</title>
        <authorList>
            <person name="Wanga Y.-J."/>
            <person name="Taina T."/>
            <person name="Yua J.-Y."/>
            <person name="Lia J."/>
            <person name="Xua B."/>
            <person name="Chenc J."/>
            <person name="D'Auriad J.C."/>
            <person name="Huanga J.-P."/>
            <person name="Huanga S.-X."/>
        </authorList>
    </citation>
    <scope>NUCLEOTIDE SEQUENCE [LARGE SCALE GENOMIC DNA]</scope>
    <source>
        <strain evidence="2">cv. KIB-2019</strain>
    </source>
</reference>
<dbReference type="EMBL" id="JAJAGQ010000011">
    <property type="protein sequence ID" value="KAJ8549900.1"/>
    <property type="molecule type" value="Genomic_DNA"/>
</dbReference>
<dbReference type="AlphaFoldDB" id="A0A9Q1RA96"/>
<evidence type="ECO:0000313" key="1">
    <source>
        <dbReference type="EMBL" id="KAJ8549900.1"/>
    </source>
</evidence>
<comment type="caution">
    <text evidence="1">The sequence shown here is derived from an EMBL/GenBank/DDBJ whole genome shotgun (WGS) entry which is preliminary data.</text>
</comment>
<dbReference type="OrthoDB" id="63891at2759"/>
<name>A0A9Q1RA96_9SOLA</name>
<evidence type="ECO:0000313" key="2">
    <source>
        <dbReference type="Proteomes" id="UP001152561"/>
    </source>
</evidence>
<proteinExistence type="predicted"/>
<keyword evidence="2" id="KW-1185">Reference proteome</keyword>
<dbReference type="GO" id="GO:0008017">
    <property type="term" value="F:microtubule binding"/>
    <property type="evidence" value="ECO:0007669"/>
    <property type="project" value="TreeGrafter"/>
</dbReference>
<dbReference type="PANTHER" id="PTHR21567:SF62">
    <property type="entry name" value="ARM REPEAT SUPERFAMILY PROTEIN"/>
    <property type="match status" value="1"/>
</dbReference>
<dbReference type="Proteomes" id="UP001152561">
    <property type="component" value="Unassembled WGS sequence"/>
</dbReference>
<dbReference type="PANTHER" id="PTHR21567">
    <property type="entry name" value="CLASP"/>
    <property type="match status" value="1"/>
</dbReference>